<evidence type="ECO:0000256" key="6">
    <source>
        <dbReference type="SAM" id="MobiDB-lite"/>
    </source>
</evidence>
<organism evidence="9 10">
    <name type="scientific">Piliocolobus tephrosceles</name>
    <name type="common">Ugandan red Colobus</name>
    <dbReference type="NCBI Taxonomy" id="591936"/>
    <lineage>
        <taxon>Eukaryota</taxon>
        <taxon>Metazoa</taxon>
        <taxon>Chordata</taxon>
        <taxon>Craniata</taxon>
        <taxon>Vertebrata</taxon>
        <taxon>Euteleostomi</taxon>
        <taxon>Mammalia</taxon>
        <taxon>Eutheria</taxon>
        <taxon>Euarchontoglires</taxon>
        <taxon>Primates</taxon>
        <taxon>Haplorrhini</taxon>
        <taxon>Catarrhini</taxon>
        <taxon>Cercopithecidae</taxon>
        <taxon>Colobinae</taxon>
        <taxon>Piliocolobus</taxon>
    </lineage>
</organism>
<evidence type="ECO:0000259" key="8">
    <source>
        <dbReference type="Pfam" id="PF08351"/>
    </source>
</evidence>
<dbReference type="GO" id="GO:0030686">
    <property type="term" value="C:90S preribosome"/>
    <property type="evidence" value="ECO:0007669"/>
    <property type="project" value="TreeGrafter"/>
</dbReference>
<dbReference type="Pfam" id="PF05127">
    <property type="entry name" value="NAT10_TcmA_helicase"/>
    <property type="match status" value="1"/>
</dbReference>
<keyword evidence="3" id="KW-0547">Nucleotide-binding</keyword>
<dbReference type="GO" id="GO:1990883">
    <property type="term" value="F:18S rRNA cytidine N-acetyltransferase activity"/>
    <property type="evidence" value="ECO:0007669"/>
    <property type="project" value="TreeGrafter"/>
</dbReference>
<comment type="subcellular location">
    <subcellularLocation>
        <location evidence="1">Nucleus</location>
    </subcellularLocation>
</comment>
<feature type="compositionally biased region" description="Acidic residues" evidence="6">
    <location>
        <begin position="343"/>
        <end position="362"/>
    </location>
</feature>
<keyword evidence="5" id="KW-0012">Acyltransferase</keyword>
<dbReference type="PANTHER" id="PTHR10925">
    <property type="entry name" value="N-ACETYLTRANSFERASE 10"/>
    <property type="match status" value="1"/>
</dbReference>
<evidence type="ECO:0000313" key="9">
    <source>
        <dbReference type="Ensembl" id="ENSPTEP00000016885.1"/>
    </source>
</evidence>
<feature type="region of interest" description="Disordered" evidence="6">
    <location>
        <begin position="248"/>
        <end position="272"/>
    </location>
</feature>
<feature type="domain" description="TmcA/NAT10 N-terminal" evidence="8">
    <location>
        <begin position="9"/>
        <end position="199"/>
    </location>
</feature>
<dbReference type="InterPro" id="IPR007807">
    <property type="entry name" value="TcmA/NAT10_helicase"/>
</dbReference>
<reference evidence="9" key="1">
    <citation type="submission" date="2025-08" db="UniProtKB">
        <authorList>
            <consortium name="Ensembl"/>
        </authorList>
    </citation>
    <scope>IDENTIFICATION</scope>
</reference>
<dbReference type="GO" id="GO:0000049">
    <property type="term" value="F:tRNA binding"/>
    <property type="evidence" value="ECO:0007669"/>
    <property type="project" value="TreeGrafter"/>
</dbReference>
<evidence type="ECO:0000256" key="3">
    <source>
        <dbReference type="ARBA" id="ARBA00022741"/>
    </source>
</evidence>
<name>A0A8C9HCG3_9PRIM</name>
<feature type="domain" description="TcmA/NAT10 helicase" evidence="7">
    <location>
        <begin position="445"/>
        <end position="593"/>
    </location>
</feature>
<keyword evidence="2" id="KW-0808">Transferase</keyword>
<dbReference type="Gene3D" id="3.40.50.11040">
    <property type="match status" value="1"/>
</dbReference>
<dbReference type="InterPro" id="IPR013562">
    <property type="entry name" value="TmcA/NAT10_N"/>
</dbReference>
<dbReference type="Proteomes" id="UP000694416">
    <property type="component" value="Unplaced"/>
</dbReference>
<dbReference type="GO" id="GO:0005524">
    <property type="term" value="F:ATP binding"/>
    <property type="evidence" value="ECO:0007669"/>
    <property type="project" value="UniProtKB-KW"/>
</dbReference>
<evidence type="ECO:0000256" key="1">
    <source>
        <dbReference type="ARBA" id="ARBA00004123"/>
    </source>
</evidence>
<accession>A0A8C9HCG3</accession>
<dbReference type="InterPro" id="IPR027417">
    <property type="entry name" value="P-loop_NTPase"/>
</dbReference>
<evidence type="ECO:0008006" key="11">
    <source>
        <dbReference type="Google" id="ProtNLM"/>
    </source>
</evidence>
<dbReference type="Pfam" id="PF08351">
    <property type="entry name" value="TmcA_N"/>
    <property type="match status" value="1"/>
</dbReference>
<evidence type="ECO:0000256" key="4">
    <source>
        <dbReference type="ARBA" id="ARBA00022840"/>
    </source>
</evidence>
<evidence type="ECO:0000256" key="5">
    <source>
        <dbReference type="ARBA" id="ARBA00023315"/>
    </source>
</evidence>
<dbReference type="GO" id="GO:0005730">
    <property type="term" value="C:nucleolus"/>
    <property type="evidence" value="ECO:0007669"/>
    <property type="project" value="TreeGrafter"/>
</dbReference>
<dbReference type="InterPro" id="IPR032672">
    <property type="entry name" value="TmcA/NAT10/Kre33"/>
</dbReference>
<dbReference type="Ensembl" id="ENSPTET00000024988.1">
    <property type="protein sequence ID" value="ENSPTEP00000016885.1"/>
    <property type="gene ID" value="ENSPTEG00000018455.1"/>
</dbReference>
<dbReference type="PANTHER" id="PTHR10925:SF5">
    <property type="entry name" value="RNA CYTIDINE ACETYLTRANSFERASE"/>
    <property type="match status" value="1"/>
</dbReference>
<dbReference type="AlphaFoldDB" id="A0A8C9HCG3"/>
<evidence type="ECO:0000259" key="7">
    <source>
        <dbReference type="Pfam" id="PF05127"/>
    </source>
</evidence>
<evidence type="ECO:0000313" key="10">
    <source>
        <dbReference type="Proteomes" id="UP000694416"/>
    </source>
</evidence>
<keyword evidence="10" id="KW-1185">Reference proteome</keyword>
<keyword evidence="4" id="KW-0067">ATP-binding</keyword>
<dbReference type="GO" id="GO:1904812">
    <property type="term" value="P:rRNA acetylation involved in maturation of SSU-rRNA"/>
    <property type="evidence" value="ECO:0007669"/>
    <property type="project" value="TreeGrafter"/>
</dbReference>
<feature type="region of interest" description="Disordered" evidence="6">
    <location>
        <begin position="335"/>
        <end position="371"/>
    </location>
</feature>
<reference evidence="9" key="2">
    <citation type="submission" date="2025-09" db="UniProtKB">
        <authorList>
            <consortium name="Ensembl"/>
        </authorList>
    </citation>
    <scope>IDENTIFICATION</scope>
</reference>
<proteinExistence type="predicted"/>
<evidence type="ECO:0000256" key="2">
    <source>
        <dbReference type="ARBA" id="ARBA00022679"/>
    </source>
</evidence>
<sequence length="595" mass="68560">MKKKVDSRIKTLTENNILLGERTMFLVIGDQGKNVVVNFYFLLNRLVSKTHNILWCYNKKLDFATSKKKRFKDMKKKIKKGSFDTTVDTNFDIFLKNANIRFCYYKETQKILGQTYSICVLQDFAYITPNILCRCIETVIGGGLIIFLLNKQEELKNIYNLTLNFHKKYTMNGICGIYNNYINRFFLSLNKCNNAMFIDDEMNILPLNDNHLHIKKLSNNENTTSGVDHVKVHKFSNISDNEEKNKFVSNTDNVHNSDNKKEKKNNKSNFATLGGFISPDKNMLKDRLKALKKICEENEKKKEEKKLFLYSPEFYLNSNNNNKIASTKLINKNKNDNGSDGGDGGDGDDGIDGSDGGDGDDNEGVRKNDKLYKNYPPKQQQLQQQLQQNANTYNYLDRNIMNILQICLSLDQLDILLNICKILNSDDGEENKKKRVYIKEILINLLANRGRGKSATLGLILSLSIYFNYNNIIVCSGNPEGTETIFEFLDKGLNLLGYNEFLDYEKIYENKKLKEIVILKNKKYLKQRIKYINILDEDIMNNELMIIDEAACIPIDILRNKIKGEITILSTTLNGYEGTGKTFTFKLLKQLKKNL</sequence>
<protein>
    <recommendedName>
        <fullName evidence="11">RNA cytidine acetyltransferase</fullName>
    </recommendedName>
</protein>
<dbReference type="Gene3D" id="3.40.50.300">
    <property type="entry name" value="P-loop containing nucleotide triphosphate hydrolases"/>
    <property type="match status" value="1"/>
</dbReference>